<feature type="transmembrane region" description="Helical" evidence="7">
    <location>
        <begin position="55"/>
        <end position="76"/>
    </location>
</feature>
<evidence type="ECO:0000256" key="1">
    <source>
        <dbReference type="ARBA" id="ARBA00004141"/>
    </source>
</evidence>
<proteinExistence type="inferred from homology"/>
<evidence type="ECO:0000256" key="6">
    <source>
        <dbReference type="ARBA" id="ARBA00023136"/>
    </source>
</evidence>
<evidence type="ECO:0000259" key="8">
    <source>
        <dbReference type="Pfam" id="PF02397"/>
    </source>
</evidence>
<evidence type="ECO:0000256" key="2">
    <source>
        <dbReference type="ARBA" id="ARBA00006464"/>
    </source>
</evidence>
<feature type="transmembrane region" description="Helical" evidence="7">
    <location>
        <begin position="21"/>
        <end position="43"/>
    </location>
</feature>
<dbReference type="PANTHER" id="PTHR30576:SF0">
    <property type="entry name" value="UNDECAPRENYL-PHOSPHATE N-ACETYLGALACTOSAMINYL 1-PHOSPHATE TRANSFERASE-RELATED"/>
    <property type="match status" value="1"/>
</dbReference>
<feature type="transmembrane region" description="Helical" evidence="7">
    <location>
        <begin position="115"/>
        <end position="134"/>
    </location>
</feature>
<dbReference type="Pfam" id="PF02397">
    <property type="entry name" value="Bac_transf"/>
    <property type="match status" value="1"/>
</dbReference>
<feature type="transmembrane region" description="Helical" evidence="7">
    <location>
        <begin position="262"/>
        <end position="288"/>
    </location>
</feature>
<dbReference type="NCBIfam" id="TIGR03025">
    <property type="entry name" value="EPS_sugtrans"/>
    <property type="match status" value="1"/>
</dbReference>
<evidence type="ECO:0000256" key="7">
    <source>
        <dbReference type="SAM" id="Phobius"/>
    </source>
</evidence>
<dbReference type="AlphaFoldDB" id="A0A2T2XG43"/>
<feature type="domain" description="Bacterial sugar transferase" evidence="8">
    <location>
        <begin position="260"/>
        <end position="438"/>
    </location>
</feature>
<accession>A0A2T2XG43</accession>
<evidence type="ECO:0000313" key="10">
    <source>
        <dbReference type="Proteomes" id="UP000242972"/>
    </source>
</evidence>
<gene>
    <name evidence="9" type="ORF">C7B46_09805</name>
</gene>
<name>A0A2T2XG43_9FIRM</name>
<dbReference type="InterPro" id="IPR003362">
    <property type="entry name" value="Bact_transf"/>
</dbReference>
<dbReference type="Proteomes" id="UP000242972">
    <property type="component" value="Unassembled WGS sequence"/>
</dbReference>
<dbReference type="EMBL" id="PXYW01000020">
    <property type="protein sequence ID" value="PSR33447.1"/>
    <property type="molecule type" value="Genomic_DNA"/>
</dbReference>
<comment type="similarity">
    <text evidence="2">Belongs to the bacterial sugar transferase family.</text>
</comment>
<dbReference type="GO" id="GO:0016020">
    <property type="term" value="C:membrane"/>
    <property type="evidence" value="ECO:0007669"/>
    <property type="project" value="UniProtKB-SubCell"/>
</dbReference>
<organism evidence="9 10">
    <name type="scientific">Sulfobacillus benefaciens</name>
    <dbReference type="NCBI Taxonomy" id="453960"/>
    <lineage>
        <taxon>Bacteria</taxon>
        <taxon>Bacillati</taxon>
        <taxon>Bacillota</taxon>
        <taxon>Clostridia</taxon>
        <taxon>Eubacteriales</taxon>
        <taxon>Clostridiales Family XVII. Incertae Sedis</taxon>
        <taxon>Sulfobacillus</taxon>
    </lineage>
</organism>
<evidence type="ECO:0000256" key="5">
    <source>
        <dbReference type="ARBA" id="ARBA00022989"/>
    </source>
</evidence>
<keyword evidence="4 7" id="KW-0812">Transmembrane</keyword>
<reference evidence="9 10" key="1">
    <citation type="journal article" date="2014" name="BMC Genomics">
        <title>Comparison of environmental and isolate Sulfobacillus genomes reveals diverse carbon, sulfur, nitrogen, and hydrogen metabolisms.</title>
        <authorList>
            <person name="Justice N.B."/>
            <person name="Norman A."/>
            <person name="Brown C.T."/>
            <person name="Singh A."/>
            <person name="Thomas B.C."/>
            <person name="Banfield J.F."/>
        </authorList>
    </citation>
    <scope>NUCLEOTIDE SEQUENCE [LARGE SCALE GENOMIC DNA]</scope>
    <source>
        <strain evidence="9">AMDSBA4</strain>
    </source>
</reference>
<protein>
    <submittedName>
        <fullName evidence="9">Sugar transferase</fullName>
    </submittedName>
</protein>
<dbReference type="PANTHER" id="PTHR30576">
    <property type="entry name" value="COLANIC BIOSYNTHESIS UDP-GLUCOSE LIPID CARRIER TRANSFERASE"/>
    <property type="match status" value="1"/>
</dbReference>
<keyword evidence="6 7" id="KW-0472">Membrane</keyword>
<evidence type="ECO:0000313" key="9">
    <source>
        <dbReference type="EMBL" id="PSR33447.1"/>
    </source>
</evidence>
<evidence type="ECO:0000256" key="4">
    <source>
        <dbReference type="ARBA" id="ARBA00022692"/>
    </source>
</evidence>
<sequence length="445" mass="49814">MYAGKGGSGVANFRGQWYHAIMVAMADILFLFFSTFLAFIIRFGTFVPPNYNWSAYTRIAFVQFASLIVVFYIYGLYGEANQKTSSELRAAVTTAIIVNGFLTLVQVYVLSSIGFPRSVFLLSIALQIPVFMLWRQILRSITLRYAPSINVLAVGPESEWSDLTVKAGQFLPRIRIVYAVPGEATDRARFENIGAVVLGTVPKPLREQYFLNCMALNIPCLWTPDTYDLLVAGADLTTVGESPMFSLASIKTRHGSAVFKRLADIGVALLGLIILFPLLAGIGLAVYLDSGRPIVYRQERIAAGGRPFWILKFRTMVPNAEALTGPVLASKSDPRITRLGRFLRFSHLDEFPQLWNILRGDMSLVGPRPERPTFVDQHRRSIAYYDLRHTIPPGLTGLAQVAGSYTSPPKDKAAFDLHYAKSWSWWKDFAIIIQTLLQWRSKPKD</sequence>
<dbReference type="GO" id="GO:0016780">
    <property type="term" value="F:phosphotransferase activity, for other substituted phosphate groups"/>
    <property type="evidence" value="ECO:0007669"/>
    <property type="project" value="TreeGrafter"/>
</dbReference>
<feature type="transmembrane region" description="Helical" evidence="7">
    <location>
        <begin position="88"/>
        <end position="109"/>
    </location>
</feature>
<evidence type="ECO:0000256" key="3">
    <source>
        <dbReference type="ARBA" id="ARBA00022679"/>
    </source>
</evidence>
<keyword evidence="5 7" id="KW-1133">Transmembrane helix</keyword>
<comment type="subcellular location">
    <subcellularLocation>
        <location evidence="1">Membrane</location>
        <topology evidence="1">Multi-pass membrane protein</topology>
    </subcellularLocation>
</comment>
<dbReference type="InterPro" id="IPR017475">
    <property type="entry name" value="EPS_sugar_tfrase"/>
</dbReference>
<keyword evidence="3 9" id="KW-0808">Transferase</keyword>
<comment type="caution">
    <text evidence="9">The sequence shown here is derived from an EMBL/GenBank/DDBJ whole genome shotgun (WGS) entry which is preliminary data.</text>
</comment>